<protein>
    <submittedName>
        <fullName evidence="1">Uncharacterized protein</fullName>
    </submittedName>
</protein>
<gene>
    <name evidence="1" type="ORF">ACFPOU_02945</name>
</gene>
<dbReference type="Gene3D" id="2.60.40.2610">
    <property type="entry name" value="Outer membrane usher protein FimD, plug domain"/>
    <property type="match status" value="1"/>
</dbReference>
<name>A0ABW0PHP8_9BURK</name>
<reference evidence="2" key="1">
    <citation type="journal article" date="2019" name="Int. J. Syst. Evol. Microbiol.">
        <title>The Global Catalogue of Microorganisms (GCM) 10K type strain sequencing project: providing services to taxonomists for standard genome sequencing and annotation.</title>
        <authorList>
            <consortium name="The Broad Institute Genomics Platform"/>
            <consortium name="The Broad Institute Genome Sequencing Center for Infectious Disease"/>
            <person name="Wu L."/>
            <person name="Ma J."/>
        </authorList>
    </citation>
    <scope>NUCLEOTIDE SEQUENCE [LARGE SCALE GENOMIC DNA]</scope>
    <source>
        <strain evidence="2">CCUG 38813</strain>
    </source>
</reference>
<dbReference type="Proteomes" id="UP001596031">
    <property type="component" value="Unassembled WGS sequence"/>
</dbReference>
<proteinExistence type="predicted"/>
<accession>A0ABW0PHP8</accession>
<comment type="caution">
    <text evidence="1">The sequence shown here is derived from an EMBL/GenBank/DDBJ whole genome shotgun (WGS) entry which is preliminary data.</text>
</comment>
<dbReference type="EMBL" id="JBHSMS010000011">
    <property type="protein sequence ID" value="MFC5510084.1"/>
    <property type="molecule type" value="Genomic_DNA"/>
</dbReference>
<evidence type="ECO:0000313" key="2">
    <source>
        <dbReference type="Proteomes" id="UP001596031"/>
    </source>
</evidence>
<keyword evidence="2" id="KW-1185">Reference proteome</keyword>
<organism evidence="1 2">
    <name type="scientific">Massilia jejuensis</name>
    <dbReference type="NCBI Taxonomy" id="648894"/>
    <lineage>
        <taxon>Bacteria</taxon>
        <taxon>Pseudomonadati</taxon>
        <taxon>Pseudomonadota</taxon>
        <taxon>Betaproteobacteria</taxon>
        <taxon>Burkholderiales</taxon>
        <taxon>Oxalobacteraceae</taxon>
        <taxon>Telluria group</taxon>
        <taxon>Massilia</taxon>
    </lineage>
</organism>
<evidence type="ECO:0000313" key="1">
    <source>
        <dbReference type="EMBL" id="MFC5510084.1"/>
    </source>
</evidence>
<sequence>MPVPQENRLIGRTDAGGRFLLPDLAPYSPNRLATDTSELPLAAHVRTASIDVVPQQLAGLVARFEVERYVAARAPEGACEVKFDVDPAPGAAPARIGPLTCAPLGGP</sequence>
<dbReference type="InterPro" id="IPR042186">
    <property type="entry name" value="FimD_plug_dom"/>
</dbReference>